<dbReference type="EMBL" id="CP113524">
    <property type="protein sequence ID" value="WAJ22678.1"/>
    <property type="molecule type" value="Genomic_DNA"/>
</dbReference>
<feature type="transmembrane region" description="Helical" evidence="2">
    <location>
        <begin position="85"/>
        <end position="104"/>
    </location>
</feature>
<gene>
    <name evidence="4" type="ORF">OW255_14010</name>
</gene>
<dbReference type="SUPFAM" id="SSF47413">
    <property type="entry name" value="lambda repressor-like DNA-binding domains"/>
    <property type="match status" value="1"/>
</dbReference>
<dbReference type="Gene3D" id="1.10.260.40">
    <property type="entry name" value="lambda repressor-like DNA-binding domains"/>
    <property type="match status" value="1"/>
</dbReference>
<dbReference type="RefSeq" id="WP_268114414.1">
    <property type="nucleotide sequence ID" value="NZ_CP113524.1"/>
</dbReference>
<dbReference type="SMART" id="SM00530">
    <property type="entry name" value="HTH_XRE"/>
    <property type="match status" value="1"/>
</dbReference>
<evidence type="ECO:0000259" key="3">
    <source>
        <dbReference type="PROSITE" id="PS50943"/>
    </source>
</evidence>
<keyword evidence="2" id="KW-1133">Transmembrane helix</keyword>
<keyword evidence="2" id="KW-0472">Membrane</keyword>
<protein>
    <submittedName>
        <fullName evidence="4">Helix-turn-helix transcriptional regulator</fullName>
    </submittedName>
</protein>
<keyword evidence="1" id="KW-0238">DNA-binding</keyword>
<dbReference type="PANTHER" id="PTHR46558:SF4">
    <property type="entry name" value="DNA-BIDING PHAGE PROTEIN"/>
    <property type="match status" value="1"/>
</dbReference>
<feature type="domain" description="HTH cro/C1-type" evidence="3">
    <location>
        <begin position="7"/>
        <end position="61"/>
    </location>
</feature>
<accession>A0ABY7AAT1</accession>
<dbReference type="Pfam" id="PF01381">
    <property type="entry name" value="HTH_3"/>
    <property type="match status" value="1"/>
</dbReference>
<feature type="transmembrane region" description="Helical" evidence="2">
    <location>
        <begin position="157"/>
        <end position="174"/>
    </location>
</feature>
<dbReference type="Proteomes" id="UP001163115">
    <property type="component" value="Chromosome"/>
</dbReference>
<evidence type="ECO:0000256" key="2">
    <source>
        <dbReference type="SAM" id="Phobius"/>
    </source>
</evidence>
<organism evidence="4 5">
    <name type="scientific">Lacrimispora xylanolytica</name>
    <dbReference type="NCBI Taxonomy" id="29375"/>
    <lineage>
        <taxon>Bacteria</taxon>
        <taxon>Bacillati</taxon>
        <taxon>Bacillota</taxon>
        <taxon>Clostridia</taxon>
        <taxon>Lachnospirales</taxon>
        <taxon>Lachnospiraceae</taxon>
        <taxon>Lacrimispora</taxon>
    </lineage>
</organism>
<dbReference type="PROSITE" id="PS50943">
    <property type="entry name" value="HTH_CROC1"/>
    <property type="match status" value="1"/>
</dbReference>
<reference evidence="4" key="1">
    <citation type="submission" date="2022-11" db="EMBL/GenBank/DDBJ databases">
        <title>Lacrimispora xylanolytica sy1, complete genome.</title>
        <authorList>
            <person name="Choi S."/>
        </authorList>
    </citation>
    <scope>NUCLEOTIDE SEQUENCE</scope>
    <source>
        <strain evidence="4">Sy1</strain>
    </source>
</reference>
<keyword evidence="2" id="KW-0812">Transmembrane</keyword>
<dbReference type="CDD" id="cd00093">
    <property type="entry name" value="HTH_XRE"/>
    <property type="match status" value="1"/>
</dbReference>
<sequence>MEFHEKLQQLRKQKQLTQEQLANELYVSRTAVSKWESGKGYPNIESLKCISRLFSVTIDDLLSGEELIVLAEAENRTNINSITHLIYGLLDVFTILFIFLPLYGQPDGDHIRSVTLFSYYESESIRLVYFILLILICVWGVAQLILRSLQLEKALKIFRLGSFLLHSIAILIFIMTRQPYITAFSFLLLIIKTILLVKQAKWQNT</sequence>
<evidence type="ECO:0000313" key="4">
    <source>
        <dbReference type="EMBL" id="WAJ22678.1"/>
    </source>
</evidence>
<evidence type="ECO:0000256" key="1">
    <source>
        <dbReference type="ARBA" id="ARBA00023125"/>
    </source>
</evidence>
<dbReference type="PANTHER" id="PTHR46558">
    <property type="entry name" value="TRACRIPTIONAL REGULATORY PROTEIN-RELATED-RELATED"/>
    <property type="match status" value="1"/>
</dbReference>
<proteinExistence type="predicted"/>
<dbReference type="InterPro" id="IPR010982">
    <property type="entry name" value="Lambda_DNA-bd_dom_sf"/>
</dbReference>
<name>A0ABY7AAT1_9FIRM</name>
<evidence type="ECO:0000313" key="5">
    <source>
        <dbReference type="Proteomes" id="UP001163115"/>
    </source>
</evidence>
<feature type="transmembrane region" description="Helical" evidence="2">
    <location>
        <begin position="180"/>
        <end position="197"/>
    </location>
</feature>
<keyword evidence="5" id="KW-1185">Reference proteome</keyword>
<dbReference type="InterPro" id="IPR001387">
    <property type="entry name" value="Cro/C1-type_HTH"/>
</dbReference>
<feature type="transmembrane region" description="Helical" evidence="2">
    <location>
        <begin position="124"/>
        <end position="145"/>
    </location>
</feature>